<gene>
    <name evidence="4" type="ORF">H9S92_03210</name>
</gene>
<feature type="chain" id="PRO_5037242137" evidence="2">
    <location>
        <begin position="22"/>
        <end position="2179"/>
    </location>
</feature>
<dbReference type="NCBIfam" id="TIGR03696">
    <property type="entry name" value="Rhs_assc_core"/>
    <property type="match status" value="1"/>
</dbReference>
<feature type="compositionally biased region" description="Polar residues" evidence="1">
    <location>
        <begin position="2101"/>
        <end position="2112"/>
    </location>
</feature>
<feature type="signal peptide" evidence="2">
    <location>
        <begin position="1"/>
        <end position="21"/>
    </location>
</feature>
<keyword evidence="2" id="KW-0732">Signal</keyword>
<protein>
    <submittedName>
        <fullName evidence="4">RHS repeat-associated core domain-containing protein</fullName>
    </submittedName>
</protein>
<dbReference type="Gene3D" id="2.180.10.10">
    <property type="entry name" value="RHS repeat-associated core"/>
    <property type="match status" value="1"/>
</dbReference>
<organism evidence="4 5">
    <name type="scientific">Neolewinella lacunae</name>
    <dbReference type="NCBI Taxonomy" id="1517758"/>
    <lineage>
        <taxon>Bacteria</taxon>
        <taxon>Pseudomonadati</taxon>
        <taxon>Bacteroidota</taxon>
        <taxon>Saprospiria</taxon>
        <taxon>Saprospirales</taxon>
        <taxon>Lewinellaceae</taxon>
        <taxon>Neolewinella</taxon>
    </lineage>
</organism>
<dbReference type="EMBL" id="JACSIT010000052">
    <property type="protein sequence ID" value="MBC6993155.1"/>
    <property type="molecule type" value="Genomic_DNA"/>
</dbReference>
<sequence length="2179" mass="240931">MKATTYLLIIFIALFANKLHSQTFGDHPSLDEEGFRRFTNLKEQTRVSATPEAASLVGQTKVSVSPYTGAINYTLPIHTMKGHALSMGVSLSYGGSGNKVAEIPGWVGLGWTLQTGGVVTRTVRGAPDNKSNYFSKVSDINELITFSSGDLILKNELMYDAKLGYLETQPDMFDIKFPGGGGTFFIAPNKSIVYRHSEDFKVTPYFDSQDNITQFVVLDGRGNKYTFNQTETTQLNVNTSIDGGAQVGVLVYTFQSAWYLSEIESFDKTEKILSTYHTEAAPFDPVADDHDVENWNYRVSTLVDQCGQPACGAFVTVTSSSGAIYSPQITNRRWLSSARLLRNNQEVEKITFNHSSFIKSYGGYSFSGRKLNDIKIYKTQSANYLGHYFTYDESTGRLTLKDYTSSYLPSGEKYVFSYSTPSLPNPDSRSIDHWGYYNDNSASSLVPSVSLCSGTSYSAGNANRETSSSRVKAGMLTNISFPSGGRAKITYGAHQIPDWDLCGYTVTNAPIISGGGVRVEMIENFSDISHITPASKIEYRYVQEGSTRSSGLVLSRPRYDELSTYFTDDEYPSQQGNSCEYDADFYCDRRNISSNSVNGLRMAEGSYVGYSRVEEVNGGKTIYHYINTEFNDIEVDKYKNGKLLKRELLDASGKELTETTYEYTEVRPTSSDLKEVLIHSSSLQSNEIFLCKSTSGTYSWVNTQGLYACAQYGTFKSRFWSENLTLFPTSYVVTKETIQENFYNGTSTIAGTITKERFFTYSDPNTLQPTEIYYYNSDNKQQVQKNYFAYTPGNPETTNLTTLKNGNFVSVPMASTFLVGTSKKYQSQTRRSSFSHGTGSGFFVSETYDGFNGNAVTRNEVIEERNDYGTIAEARIEHDVPSAYIWSYHGSYISGVVQNASSNQVAFTSFESPLDYGGWTVEYTQQEFPWQSYQESNAKVGNGVSRLNRLTKTGLPSGKYILSYWTKKQSETLLEGTATQVGIELSPVDAEGWQYVERTLDVAGGDVNFLFWNYVDEVRLYPADALMTTFTFEKEHHHLKGMGSQDGMVQKFTYDAYHRLEGIKDFDGNYVRTVEYLYDNGTGTTLNTITNRHPLVAGKTTLAAVNATGVADLIKTVNFSDGLLRSVQSVEVGGAPGLKDVVLFSVYDQYGRKTKAYLPWIVTSNGGAYRSNPASSQATYYSSAYGSADGNKAFTEVIAEPSPLNRTASEKGLGQYQHGQPRQIVYRTNTTNEVRRFDQSGGFYSANTLLVVKVTDEDGRTSTTFTDKAGRKIRQDQDDAKTYNLYDDLGSLIYVIPPKIAKSGHDLPSKVVSNNDVKNNSYWYVYSSSTNLLSSKHTPGQELAKRTWYYYDRLDRLVMTKDPSENKTFVKYDILGRPILTGTYSGSALPSSGDGLYEQKTSSTSHKYTLNQSFPISGTVIYTATYYDNYDYDGNGTSDVSYSAPPSSHAGFYDGSANAFVRGKLTGDRTAVLQTSGNTYLNSSTFYDRRGRIIQTQSANHLNGMDVTWAQYNFAGWVLRNRREHSSTPIGGTPKSLIINERYTYDERGRVRNTYHQIGDSGGEQTISERTYNDWGRESRKNIALQGSNFAQSIDYTYNILGWLQGINTVSNTVIHSAIYSDLFSQELSYFTVPSTINGVAQKAGNISAVQWRSHGDDNKIKAYGFSYDDYGRLEAANYVENLSGSLSAQDRYSVQNLAYDLNGNIESLIRRGKKADGTYGIIDDLTYDYATTASIHQDRLMKISDAADLNAGFTAPAAGWHNFSYDLRGNLTGQGNSNIALTPNIFNLPEQIVKSGVTTNIIYDGRGNKLAQTTTGQPRKDYLSGIEISGTNFEAIMHSEGRAVLEGTWKYEYVLRDHTRCLGKGPQTKATRVVFRPGSGTSLSVLATHAYYPFGMENTAIGTGGSGYDYKYNGKELDASLGLYDYGARWYDPAIARWISIDPLASSMSSWSPYNYVFNNPLKFTDPTGMAPFTDYYNQNGTHVKHVDDGSDTKVLVMTTSKKAEDVDAAIASGQTGPVASPEALEQMDAAYDATAKNGNERGFAVATDGKTSSMAEGTPSDVDVLPQRNELVQDGKTVAYDVHTHPEGNSANEVGAPTPSVTDVSGAATTDPQNSVVLGFTRTVTITTKSITSGNEPKTSTTTTTPKTIGFYNSGGSTGTMNYRKYQLAVRKINKGG</sequence>
<dbReference type="PANTHER" id="PTHR32305:SF15">
    <property type="entry name" value="PROTEIN RHSA-RELATED"/>
    <property type="match status" value="1"/>
</dbReference>
<evidence type="ECO:0000256" key="2">
    <source>
        <dbReference type="SAM" id="SignalP"/>
    </source>
</evidence>
<accession>A0A923PID4</accession>
<evidence type="ECO:0000256" key="1">
    <source>
        <dbReference type="SAM" id="MobiDB-lite"/>
    </source>
</evidence>
<dbReference type="PANTHER" id="PTHR32305">
    <property type="match status" value="1"/>
</dbReference>
<dbReference type="InterPro" id="IPR050708">
    <property type="entry name" value="T6SS_VgrG/RHS"/>
</dbReference>
<dbReference type="Proteomes" id="UP000650081">
    <property type="component" value="Unassembled WGS sequence"/>
</dbReference>
<reference evidence="4" key="1">
    <citation type="submission" date="2020-08" db="EMBL/GenBank/DDBJ databases">
        <title>Lewinella bacteria from marine environments.</title>
        <authorList>
            <person name="Zhong Y."/>
        </authorList>
    </citation>
    <scope>NUCLEOTIDE SEQUENCE</scope>
    <source>
        <strain evidence="4">KCTC 42187</strain>
    </source>
</reference>
<evidence type="ECO:0000259" key="3">
    <source>
        <dbReference type="Pfam" id="PF20041"/>
    </source>
</evidence>
<dbReference type="Pfam" id="PF20041">
    <property type="entry name" value="DUF6443"/>
    <property type="match status" value="1"/>
</dbReference>
<feature type="region of interest" description="Disordered" evidence="1">
    <location>
        <begin position="2089"/>
        <end position="2112"/>
    </location>
</feature>
<feature type="domain" description="DUF6443" evidence="3">
    <location>
        <begin position="1100"/>
        <end position="1224"/>
    </location>
</feature>
<proteinExistence type="predicted"/>
<comment type="caution">
    <text evidence="4">The sequence shown here is derived from an EMBL/GenBank/DDBJ whole genome shotgun (WGS) entry which is preliminary data.</text>
</comment>
<dbReference type="InterPro" id="IPR022385">
    <property type="entry name" value="Rhs_assc_core"/>
</dbReference>
<name>A0A923PID4_9BACT</name>
<dbReference type="RefSeq" id="WP_187465279.1">
    <property type="nucleotide sequence ID" value="NZ_JACSIT010000052.1"/>
</dbReference>
<evidence type="ECO:0000313" key="5">
    <source>
        <dbReference type="Proteomes" id="UP000650081"/>
    </source>
</evidence>
<dbReference type="InterPro" id="IPR045619">
    <property type="entry name" value="DUF6443"/>
</dbReference>
<evidence type="ECO:0000313" key="4">
    <source>
        <dbReference type="EMBL" id="MBC6993155.1"/>
    </source>
</evidence>
<keyword evidence="5" id="KW-1185">Reference proteome</keyword>